<dbReference type="PROSITE" id="PS00108">
    <property type="entry name" value="PROTEIN_KINASE_ST"/>
    <property type="match status" value="1"/>
</dbReference>
<dbReference type="GO" id="GO:0009791">
    <property type="term" value="P:post-embryonic development"/>
    <property type="evidence" value="ECO:0007669"/>
    <property type="project" value="UniProtKB-ARBA"/>
</dbReference>
<dbReference type="SMART" id="SM00369">
    <property type="entry name" value="LRR_TYP"/>
    <property type="match status" value="7"/>
</dbReference>
<dbReference type="Pfam" id="PF00069">
    <property type="entry name" value="Pkinase"/>
    <property type="match status" value="1"/>
</dbReference>
<dbReference type="PANTHER" id="PTHR27008:SF585">
    <property type="entry name" value="PROTEIN KINASE DOMAIN-CONTAINING PROTEIN"/>
    <property type="match status" value="1"/>
</dbReference>
<evidence type="ECO:0000259" key="10">
    <source>
        <dbReference type="Pfam" id="PF00069"/>
    </source>
</evidence>
<keyword evidence="13" id="KW-1185">Reference proteome</keyword>
<feature type="domain" description="Protein kinase" evidence="10">
    <location>
        <begin position="565"/>
        <end position="620"/>
    </location>
</feature>
<dbReference type="Gene3D" id="3.80.10.10">
    <property type="entry name" value="Ribonuclease Inhibitor"/>
    <property type="match status" value="3"/>
</dbReference>
<dbReference type="Pfam" id="PF00560">
    <property type="entry name" value="LRR_1"/>
    <property type="match status" value="6"/>
</dbReference>
<evidence type="ECO:0000256" key="7">
    <source>
        <dbReference type="ARBA" id="ARBA00023136"/>
    </source>
</evidence>
<evidence type="ECO:0000313" key="13">
    <source>
        <dbReference type="Proteomes" id="UP000826271"/>
    </source>
</evidence>
<dbReference type="GO" id="GO:0051707">
    <property type="term" value="P:response to other organism"/>
    <property type="evidence" value="ECO:0007669"/>
    <property type="project" value="UniProtKB-ARBA"/>
</dbReference>
<evidence type="ECO:0000256" key="1">
    <source>
        <dbReference type="ARBA" id="ARBA00004167"/>
    </source>
</evidence>
<keyword evidence="4" id="KW-0732">Signal</keyword>
<dbReference type="GO" id="GO:0006952">
    <property type="term" value="P:defense response"/>
    <property type="evidence" value="ECO:0007669"/>
    <property type="project" value="UniProtKB-ARBA"/>
</dbReference>
<dbReference type="InterPro" id="IPR001611">
    <property type="entry name" value="Leu-rich_rpt"/>
</dbReference>
<evidence type="ECO:0000256" key="8">
    <source>
        <dbReference type="ARBA" id="ARBA00023170"/>
    </source>
</evidence>
<evidence type="ECO:0000256" key="5">
    <source>
        <dbReference type="ARBA" id="ARBA00022737"/>
    </source>
</evidence>
<keyword evidence="2" id="KW-0433">Leucine-rich repeat</keyword>
<keyword evidence="7" id="KW-0472">Membrane</keyword>
<protein>
    <recommendedName>
        <fullName evidence="14">Protein kinase domain-containing protein</fullName>
    </recommendedName>
</protein>
<sequence>MTYGIVQVSSIRAINLRGCNLSGMLQSDMYTDIPKLKTLDLSRNQLYGEIPPNIYKCKDLEDLSLSYNHFNGNIPSEIRTLVNLKLLALDDNSFGRGIPKEFGNLTSLNSLYLDDNKMTGELPQELSNLAYLEKLTVGNNALSGSIPPFMFNISTLKIMNLQSNHFSGSLPSTIGMGFSLLNLENLSLDTNRLSGAIPSYINNASKLTLLQMQNNSFTGYVPNFGNLRLLQDLRIWENNLTGDLRFLSSLTNCRHLKALEISTNPLNGVIPTSIGNLSTSLQDFQAAECGIKGAIPSEIGNLSSLLKLSLHSNQLTGFIPTTLGKLEQLQGIFLYNNTLQGYIAPHLCKMSHLVSLFLYDNMLTGAIPECLGELTSLREVYLGSNNLNSTIPSNFWNLIDLLTLNLSSNNFSGQISPDIGSLKVINSLDLSWNQFSGDIPSSIGNPQSIEFLSLAHNKFEGEIPTGDLLLTSQLNRLFKNLALCGATRFHVPVLCLTHKRSRTKNVSTLLVNYVLPPSSQPSFWWYRLEKNFISRTSTWNKCISETNLLEGEDCSVFKGILSEGHTFPVVHCDMKPSNILLDEDMTAHVADFGLSKLFDDGEVVIQTNTLATIGYTAPELPDLEELYALGNWNTEPTLYWPLIFSRKWRDVSYQISYPTLSKTYSTYTNKKIRGGGDASHCVGFEPILIEENFSYEEFPLRIVDTKTRSYDAGTIPMQKSNGPTTLSGRKKATWEARGNLRNAIRTSSRNQVSKFFKFRGRNLY</sequence>
<keyword evidence="9" id="KW-0325">Glycoprotein</keyword>
<dbReference type="InterPro" id="IPR000719">
    <property type="entry name" value="Prot_kinase_dom"/>
</dbReference>
<keyword evidence="8" id="KW-0675">Receptor</keyword>
<keyword evidence="6" id="KW-1133">Transmembrane helix</keyword>
<dbReference type="Pfam" id="PF23598">
    <property type="entry name" value="LRR_14"/>
    <property type="match status" value="1"/>
</dbReference>
<dbReference type="EMBL" id="WHWC01000008">
    <property type="protein sequence ID" value="KAG8378339.1"/>
    <property type="molecule type" value="Genomic_DNA"/>
</dbReference>
<comment type="caution">
    <text evidence="12">The sequence shown here is derived from an EMBL/GenBank/DDBJ whole genome shotgun (WGS) entry which is preliminary data.</text>
</comment>
<dbReference type="SUPFAM" id="SSF56112">
    <property type="entry name" value="Protein kinase-like (PK-like)"/>
    <property type="match status" value="1"/>
</dbReference>
<dbReference type="FunFam" id="3.80.10.10:FF:000062">
    <property type="entry name" value="protein STRUBBELIG-RECEPTOR FAMILY 3"/>
    <property type="match status" value="1"/>
</dbReference>
<dbReference type="InterPro" id="IPR008271">
    <property type="entry name" value="Ser/Thr_kinase_AS"/>
</dbReference>
<dbReference type="GO" id="GO:0004672">
    <property type="term" value="F:protein kinase activity"/>
    <property type="evidence" value="ECO:0007669"/>
    <property type="project" value="InterPro"/>
</dbReference>
<evidence type="ECO:0008006" key="14">
    <source>
        <dbReference type="Google" id="ProtNLM"/>
    </source>
</evidence>
<dbReference type="InterPro" id="IPR051809">
    <property type="entry name" value="Plant_receptor-like_S/T_kinase"/>
</dbReference>
<name>A0AAV6X7I1_9LAMI</name>
<accession>A0AAV6X7I1</accession>
<evidence type="ECO:0000256" key="6">
    <source>
        <dbReference type="ARBA" id="ARBA00022989"/>
    </source>
</evidence>
<dbReference type="GO" id="GO:0016020">
    <property type="term" value="C:membrane"/>
    <property type="evidence" value="ECO:0007669"/>
    <property type="project" value="UniProtKB-SubCell"/>
</dbReference>
<dbReference type="GO" id="GO:0005524">
    <property type="term" value="F:ATP binding"/>
    <property type="evidence" value="ECO:0007669"/>
    <property type="project" value="InterPro"/>
</dbReference>
<dbReference type="InterPro" id="IPR032675">
    <property type="entry name" value="LRR_dom_sf"/>
</dbReference>
<keyword evidence="3" id="KW-0812">Transmembrane</keyword>
<evidence type="ECO:0000259" key="11">
    <source>
        <dbReference type="Pfam" id="PF23598"/>
    </source>
</evidence>
<evidence type="ECO:0000313" key="12">
    <source>
        <dbReference type="EMBL" id="KAG8378339.1"/>
    </source>
</evidence>
<evidence type="ECO:0000256" key="2">
    <source>
        <dbReference type="ARBA" id="ARBA00022614"/>
    </source>
</evidence>
<evidence type="ECO:0000256" key="3">
    <source>
        <dbReference type="ARBA" id="ARBA00022692"/>
    </source>
</evidence>
<dbReference type="Proteomes" id="UP000826271">
    <property type="component" value="Unassembled WGS sequence"/>
</dbReference>
<dbReference type="PANTHER" id="PTHR27008">
    <property type="entry name" value="OS04G0122200 PROTEIN"/>
    <property type="match status" value="1"/>
</dbReference>
<organism evidence="12 13">
    <name type="scientific">Buddleja alternifolia</name>
    <dbReference type="NCBI Taxonomy" id="168488"/>
    <lineage>
        <taxon>Eukaryota</taxon>
        <taxon>Viridiplantae</taxon>
        <taxon>Streptophyta</taxon>
        <taxon>Embryophyta</taxon>
        <taxon>Tracheophyta</taxon>
        <taxon>Spermatophyta</taxon>
        <taxon>Magnoliopsida</taxon>
        <taxon>eudicotyledons</taxon>
        <taxon>Gunneridae</taxon>
        <taxon>Pentapetalae</taxon>
        <taxon>asterids</taxon>
        <taxon>lamiids</taxon>
        <taxon>Lamiales</taxon>
        <taxon>Scrophulariaceae</taxon>
        <taxon>Buddlejeae</taxon>
        <taxon>Buddleja</taxon>
    </lineage>
</organism>
<evidence type="ECO:0000256" key="9">
    <source>
        <dbReference type="ARBA" id="ARBA00023180"/>
    </source>
</evidence>
<dbReference type="InterPro" id="IPR055414">
    <property type="entry name" value="LRR_R13L4/SHOC2-like"/>
</dbReference>
<comment type="subcellular location">
    <subcellularLocation>
        <location evidence="1">Membrane</location>
        <topology evidence="1">Single-pass membrane protein</topology>
    </subcellularLocation>
</comment>
<dbReference type="InterPro" id="IPR011009">
    <property type="entry name" value="Kinase-like_dom_sf"/>
</dbReference>
<keyword evidence="5" id="KW-0677">Repeat</keyword>
<dbReference type="Gene3D" id="1.10.510.10">
    <property type="entry name" value="Transferase(Phosphotransferase) domain 1"/>
    <property type="match status" value="1"/>
</dbReference>
<dbReference type="AlphaFoldDB" id="A0AAV6X7I1"/>
<dbReference type="FunFam" id="3.80.10.10:FF:000233">
    <property type="entry name" value="Leucine-rich repeat receptor-like protein kinase TDR"/>
    <property type="match status" value="1"/>
</dbReference>
<evidence type="ECO:0000256" key="4">
    <source>
        <dbReference type="ARBA" id="ARBA00022729"/>
    </source>
</evidence>
<dbReference type="InterPro" id="IPR003591">
    <property type="entry name" value="Leu-rich_rpt_typical-subtyp"/>
</dbReference>
<gene>
    <name evidence="12" type="ORF">BUALT_Bualt08G0127100</name>
</gene>
<feature type="domain" description="Disease resistance R13L4/SHOC-2-like LRR" evidence="11">
    <location>
        <begin position="10"/>
        <end position="138"/>
    </location>
</feature>
<proteinExistence type="predicted"/>
<reference evidence="12" key="1">
    <citation type="submission" date="2019-10" db="EMBL/GenBank/DDBJ databases">
        <authorList>
            <person name="Zhang R."/>
            <person name="Pan Y."/>
            <person name="Wang J."/>
            <person name="Ma R."/>
            <person name="Yu S."/>
        </authorList>
    </citation>
    <scope>NUCLEOTIDE SEQUENCE</scope>
    <source>
        <strain evidence="12">LA-IB0</strain>
        <tissue evidence="12">Leaf</tissue>
    </source>
</reference>
<dbReference type="SUPFAM" id="SSF52058">
    <property type="entry name" value="L domain-like"/>
    <property type="match status" value="2"/>
</dbReference>